<dbReference type="EMBL" id="SBHS01000013">
    <property type="protein sequence ID" value="TWU74042.1"/>
    <property type="molecule type" value="Genomic_DNA"/>
</dbReference>
<protein>
    <recommendedName>
        <fullName evidence="6">Extracellular membrane protein CFEM domain-containing protein</fullName>
    </recommendedName>
</protein>
<organism evidence="2 4">
    <name type="scientific">Metarhizium rileyi (strain RCEF 4871)</name>
    <name type="common">Nomuraea rileyi</name>
    <dbReference type="NCBI Taxonomy" id="1649241"/>
    <lineage>
        <taxon>Eukaryota</taxon>
        <taxon>Fungi</taxon>
        <taxon>Dikarya</taxon>
        <taxon>Ascomycota</taxon>
        <taxon>Pezizomycotina</taxon>
        <taxon>Sordariomycetes</taxon>
        <taxon>Hypocreomycetidae</taxon>
        <taxon>Hypocreales</taxon>
        <taxon>Clavicipitaceae</taxon>
        <taxon>Metarhizium</taxon>
    </lineage>
</organism>
<evidence type="ECO:0000313" key="4">
    <source>
        <dbReference type="Proteomes" id="UP000243498"/>
    </source>
</evidence>
<evidence type="ECO:0000256" key="1">
    <source>
        <dbReference type="SAM" id="SignalP"/>
    </source>
</evidence>
<accession>A0A167CKB0</accession>
<keyword evidence="4" id="KW-1185">Reference proteome</keyword>
<feature type="signal peptide" evidence="1">
    <location>
        <begin position="1"/>
        <end position="17"/>
    </location>
</feature>
<evidence type="ECO:0008006" key="6">
    <source>
        <dbReference type="Google" id="ProtNLM"/>
    </source>
</evidence>
<evidence type="ECO:0000313" key="2">
    <source>
        <dbReference type="EMBL" id="OAA41292.1"/>
    </source>
</evidence>
<keyword evidence="1" id="KW-0732">Signal</keyword>
<evidence type="ECO:0000313" key="5">
    <source>
        <dbReference type="Proteomes" id="UP000317257"/>
    </source>
</evidence>
<dbReference type="EMBL" id="AZHC01000016">
    <property type="protein sequence ID" value="OAA41292.1"/>
    <property type="molecule type" value="Genomic_DNA"/>
</dbReference>
<name>A0A167CKB0_METRR</name>
<comment type="caution">
    <text evidence="2">The sequence shown here is derived from an EMBL/GenBank/DDBJ whole genome shotgun (WGS) entry which is preliminary data.</text>
</comment>
<gene>
    <name evidence="3" type="ORF">ED733_002521</name>
    <name evidence="2" type="ORF">NOR_05370</name>
</gene>
<reference evidence="3" key="3">
    <citation type="journal article" date="2019" name="Microbiol. Resour. Announc.">
        <title>Genome Sequence of Metarhizium rileyi, a Microbial Control Agent for Lepidoptera.</title>
        <authorList>
            <person name="Binneck E."/>
            <person name="Lastra C.C.L."/>
            <person name="Sosa-Gomez D.R."/>
        </authorList>
    </citation>
    <scope>NUCLEOTIDE SEQUENCE</scope>
    <source>
        <strain evidence="3">Cep018-CH2</strain>
    </source>
</reference>
<reference evidence="2 4" key="1">
    <citation type="journal article" date="2016" name="Genome Biol. Evol.">
        <title>Divergent and convergent evolution of fungal pathogenicity.</title>
        <authorList>
            <person name="Shang Y."/>
            <person name="Xiao G."/>
            <person name="Zheng P."/>
            <person name="Cen K."/>
            <person name="Zhan S."/>
            <person name="Wang C."/>
        </authorList>
    </citation>
    <scope>NUCLEOTIDE SEQUENCE [LARGE SCALE GENOMIC DNA]</scope>
    <source>
        <strain evidence="2 4">RCEF 4871</strain>
    </source>
</reference>
<accession>A0A5C6G8F4</accession>
<dbReference type="Proteomes" id="UP000243498">
    <property type="component" value="Unassembled WGS sequence"/>
</dbReference>
<reference evidence="5" key="2">
    <citation type="submission" date="2018-12" db="EMBL/GenBank/DDBJ databases">
        <title>The complete genome of Metarhizium rileyi, a key fungal pathogen of Lepidoptera.</title>
        <authorList>
            <person name="Binneck E."/>
            <person name="Lastra C.C.L."/>
            <person name="Sosa-Gomez D.R."/>
        </authorList>
    </citation>
    <scope>NUCLEOTIDE SEQUENCE [LARGE SCALE GENOMIC DNA]</scope>
    <source>
        <strain evidence="5">Cep018-CH2</strain>
    </source>
</reference>
<feature type="chain" id="PRO_5007884759" description="Extracellular membrane protein CFEM domain-containing protein" evidence="1">
    <location>
        <begin position="18"/>
        <end position="168"/>
    </location>
</feature>
<evidence type="ECO:0000313" key="3">
    <source>
        <dbReference type="EMBL" id="TWU74042.1"/>
    </source>
</evidence>
<dbReference type="AlphaFoldDB" id="A0A167CKB0"/>
<proteinExistence type="predicted"/>
<dbReference type="Proteomes" id="UP000317257">
    <property type="component" value="Unassembled WGS sequence"/>
</dbReference>
<sequence length="168" mass="17218">MKFVAAALLALSVSAQGANVAKRQDKGQVSCSVPCIDQATQTVFCNKDLYDCFCTSAADVKQKSSDCVSKCGLGANEQTEILSGAKELCSGTGGTPAGEGDTACNVKCLDVAKTIACGGASLKECICKNFEALQKEVLPCLQKCGTDTSNQAEVSLGVGNLCSEKAGK</sequence>